<proteinExistence type="predicted"/>
<dbReference type="Proteomes" id="UP000749646">
    <property type="component" value="Unassembled WGS sequence"/>
</dbReference>
<gene>
    <name evidence="2" type="primary">MACROD1</name>
    <name evidence="2" type="ORF">BGZ65_000248</name>
</gene>
<dbReference type="CDD" id="cd02908">
    <property type="entry name" value="Macro_OAADPr_deacetylase"/>
    <property type="match status" value="1"/>
</dbReference>
<comment type="caution">
    <text evidence="2">The sequence shown here is derived from an EMBL/GenBank/DDBJ whole genome shotgun (WGS) entry which is preliminary data.</text>
</comment>
<accession>A0A9P6MJR6</accession>
<sequence>MSHNKRHDVITLEEISTLQEKYNHYPNPKPGELEYSPNKNLGKLISLWQGDMTTLKIDAIVNAANSSLLGGGGIDGAIHRAAGKELLAECRTLNGCDTGNAKITLGYKLPSAHVIHTVGPMGEYPTPLKSCYKSVLEIVKEKKLESVAFCCISTGIYGYDNLKAAHVALKTIREWLDSNEDEIERHAAYHNPVEPSTLLCECECAV</sequence>
<name>A0A9P6MJR6_9FUNG</name>
<dbReference type="PANTHER" id="PTHR11106:SF27">
    <property type="entry name" value="MACRO DOMAIN-CONTAINING PROTEIN"/>
    <property type="match status" value="1"/>
</dbReference>
<keyword evidence="3" id="KW-1185">Reference proteome</keyword>
<reference evidence="2" key="1">
    <citation type="journal article" date="2020" name="Fungal Divers.">
        <title>Resolving the Mortierellaceae phylogeny through synthesis of multi-gene phylogenetics and phylogenomics.</title>
        <authorList>
            <person name="Vandepol N."/>
            <person name="Liber J."/>
            <person name="Desiro A."/>
            <person name="Na H."/>
            <person name="Kennedy M."/>
            <person name="Barry K."/>
            <person name="Grigoriev I.V."/>
            <person name="Miller A.N."/>
            <person name="O'Donnell K."/>
            <person name="Stajich J.E."/>
            <person name="Bonito G."/>
        </authorList>
    </citation>
    <scope>NUCLEOTIDE SEQUENCE</scope>
    <source>
        <strain evidence="2">MES-2147</strain>
    </source>
</reference>
<dbReference type="PROSITE" id="PS51154">
    <property type="entry name" value="MACRO"/>
    <property type="match status" value="1"/>
</dbReference>
<dbReference type="SUPFAM" id="SSF52949">
    <property type="entry name" value="Macro domain-like"/>
    <property type="match status" value="1"/>
</dbReference>
<evidence type="ECO:0000313" key="3">
    <source>
        <dbReference type="Proteomes" id="UP000749646"/>
    </source>
</evidence>
<dbReference type="EMBL" id="JAAAHW010000260">
    <property type="protein sequence ID" value="KAG0004497.1"/>
    <property type="molecule type" value="Genomic_DNA"/>
</dbReference>
<protein>
    <submittedName>
        <fullName evidence="2">O-acetyl-ADP-ribose deacetylase macrod1</fullName>
    </submittedName>
</protein>
<organism evidence="2 3">
    <name type="scientific">Modicella reniformis</name>
    <dbReference type="NCBI Taxonomy" id="1440133"/>
    <lineage>
        <taxon>Eukaryota</taxon>
        <taxon>Fungi</taxon>
        <taxon>Fungi incertae sedis</taxon>
        <taxon>Mucoromycota</taxon>
        <taxon>Mortierellomycotina</taxon>
        <taxon>Mortierellomycetes</taxon>
        <taxon>Mortierellales</taxon>
        <taxon>Mortierellaceae</taxon>
        <taxon>Modicella</taxon>
    </lineage>
</organism>
<dbReference type="AlphaFoldDB" id="A0A9P6MJR6"/>
<dbReference type="InterPro" id="IPR043472">
    <property type="entry name" value="Macro_dom-like"/>
</dbReference>
<dbReference type="Gene3D" id="3.40.220.10">
    <property type="entry name" value="Leucine Aminopeptidase, subunit E, domain 1"/>
    <property type="match status" value="1"/>
</dbReference>
<dbReference type="OrthoDB" id="6077599at2759"/>
<dbReference type="SMART" id="SM00506">
    <property type="entry name" value="A1pp"/>
    <property type="match status" value="1"/>
</dbReference>
<evidence type="ECO:0000313" key="2">
    <source>
        <dbReference type="EMBL" id="KAG0004497.1"/>
    </source>
</evidence>
<evidence type="ECO:0000259" key="1">
    <source>
        <dbReference type="PROSITE" id="PS51154"/>
    </source>
</evidence>
<feature type="domain" description="Macro" evidence="1">
    <location>
        <begin position="32"/>
        <end position="206"/>
    </location>
</feature>
<dbReference type="Pfam" id="PF01661">
    <property type="entry name" value="Macro"/>
    <property type="match status" value="1"/>
</dbReference>
<dbReference type="PANTHER" id="PTHR11106">
    <property type="entry name" value="GANGLIOSIDE INDUCED DIFFERENTIATION ASSOCIATED PROTEIN 2-RELATED"/>
    <property type="match status" value="1"/>
</dbReference>
<dbReference type="InterPro" id="IPR002589">
    <property type="entry name" value="Macro_dom"/>
</dbReference>